<name>A0A101TD79_9ACTN</name>
<comment type="caution">
    <text evidence="3">The sequence shown here is derived from an EMBL/GenBank/DDBJ whole genome shotgun (WGS) entry which is preliminary data.</text>
</comment>
<keyword evidence="1" id="KW-0732">Signal</keyword>
<dbReference type="InterPro" id="IPR036691">
    <property type="entry name" value="Endo/exonu/phosph_ase_sf"/>
</dbReference>
<sequence>MRHRLGAWLSAGVVAVAVLLAASSHPGTDDDRPAPAGRPALRVLQYNLCGAAAHCWWNAGRSGPGTSVARLAEEASRLRPDLVTVNEICLTQYARLKERLARAGWRMDGTYASSQDNVPACGRTGGFGSAVLSRGDVPDGRRDYLRFTHTGGETYTNAGRTVAVRRGLLCAHTVFHGHPLIACTAHTNARAPEQLREIRDRLDAFPGGTPVVLAGDLNLPPEAPALSYLRDRFVEGRTAPGEATAGGRTIDYAFATRRHFAVRSAGVRTYPESDHALLRVEFTLRTGG</sequence>
<keyword evidence="4" id="KW-1185">Reference proteome</keyword>
<evidence type="ECO:0000313" key="3">
    <source>
        <dbReference type="EMBL" id="KUN90186.1"/>
    </source>
</evidence>
<dbReference type="AlphaFoldDB" id="A0A101TD79"/>
<dbReference type="OrthoDB" id="3789924at2"/>
<dbReference type="GO" id="GO:0003824">
    <property type="term" value="F:catalytic activity"/>
    <property type="evidence" value="ECO:0007669"/>
    <property type="project" value="InterPro"/>
</dbReference>
<feature type="chain" id="PRO_5038704937" description="Endonuclease/exonuclease/phosphatase domain-containing protein" evidence="1">
    <location>
        <begin position="27"/>
        <end position="288"/>
    </location>
</feature>
<dbReference type="RefSeq" id="WP_061914869.1">
    <property type="nucleotide sequence ID" value="NZ_JBEYBH010000003.1"/>
</dbReference>
<organism evidence="3 4">
    <name type="scientific">Streptomyces bungoensis</name>
    <dbReference type="NCBI Taxonomy" id="285568"/>
    <lineage>
        <taxon>Bacteria</taxon>
        <taxon>Bacillati</taxon>
        <taxon>Actinomycetota</taxon>
        <taxon>Actinomycetes</taxon>
        <taxon>Kitasatosporales</taxon>
        <taxon>Streptomycetaceae</taxon>
        <taxon>Streptomyces</taxon>
    </lineage>
</organism>
<protein>
    <recommendedName>
        <fullName evidence="2">Endonuclease/exonuclease/phosphatase domain-containing protein</fullName>
    </recommendedName>
</protein>
<dbReference type="Proteomes" id="UP000053024">
    <property type="component" value="Unassembled WGS sequence"/>
</dbReference>
<dbReference type="Pfam" id="PF03372">
    <property type="entry name" value="Exo_endo_phos"/>
    <property type="match status" value="1"/>
</dbReference>
<dbReference type="STRING" id="285568.AQJ66_00900"/>
<evidence type="ECO:0000259" key="2">
    <source>
        <dbReference type="Pfam" id="PF03372"/>
    </source>
</evidence>
<evidence type="ECO:0000256" key="1">
    <source>
        <dbReference type="SAM" id="SignalP"/>
    </source>
</evidence>
<evidence type="ECO:0000313" key="4">
    <source>
        <dbReference type="Proteomes" id="UP000053024"/>
    </source>
</evidence>
<gene>
    <name evidence="3" type="ORF">AQJ66_00900</name>
</gene>
<proteinExistence type="predicted"/>
<reference evidence="3 4" key="1">
    <citation type="submission" date="2015-10" db="EMBL/GenBank/DDBJ databases">
        <title>Draft genome sequence of Streptomyces bungoensis DSM 41781, type strain for the species Streptomyces bungoensis.</title>
        <authorList>
            <person name="Ruckert C."/>
            <person name="Winkler A."/>
            <person name="Kalinowski J."/>
            <person name="Kampfer P."/>
            <person name="Glaeser S."/>
        </authorList>
    </citation>
    <scope>NUCLEOTIDE SEQUENCE [LARGE SCALE GENOMIC DNA]</scope>
    <source>
        <strain evidence="3 4">DSM 41781</strain>
    </source>
</reference>
<dbReference type="EMBL" id="LMWX01000002">
    <property type="protein sequence ID" value="KUN90186.1"/>
    <property type="molecule type" value="Genomic_DNA"/>
</dbReference>
<feature type="signal peptide" evidence="1">
    <location>
        <begin position="1"/>
        <end position="26"/>
    </location>
</feature>
<dbReference type="Gene3D" id="3.60.10.10">
    <property type="entry name" value="Endonuclease/exonuclease/phosphatase"/>
    <property type="match status" value="1"/>
</dbReference>
<dbReference type="SUPFAM" id="SSF56219">
    <property type="entry name" value="DNase I-like"/>
    <property type="match status" value="1"/>
</dbReference>
<dbReference type="InterPro" id="IPR005135">
    <property type="entry name" value="Endo/exonuclease/phosphatase"/>
</dbReference>
<feature type="domain" description="Endonuclease/exonuclease/phosphatase" evidence="2">
    <location>
        <begin position="56"/>
        <end position="275"/>
    </location>
</feature>
<accession>A0A101TD79</accession>